<dbReference type="EMBL" id="CP002085">
    <property type="protein sequence ID" value="ADK85424.1"/>
    <property type="molecule type" value="Genomic_DNA"/>
</dbReference>
<keyword evidence="11" id="KW-1185">Reference proteome</keyword>
<dbReference type="OrthoDB" id="9807115at2"/>
<dbReference type="AlphaFoldDB" id="E1QIA7"/>
<protein>
    <submittedName>
        <fullName evidence="10">Inner-membrane translocator</fullName>
    </submittedName>
</protein>
<sequence>MLIIQALINGLLAGGVYAAFATGLSLIFGVMGVLNIAHGELVMLGAFVCAGLFHGLGLGPLWSLPLSFGLMFALGYVMQRLFLAPIAGRPPVMSYILTFGLHLIIANLALLAWSADPRAVTTPYSGAGLRLWGLDLPLLKSMVCLAALAMVGGLHLFLSRTAWGRAIRATAQDRQAAELMGVDVGKVFALTFALGAGLTGLSGALVAMVRDVDVAMGLPYTILAFCVVVVGGMGYLPGALIGGALLGVVGELCTALISPGWSLAIMFTILYLTLLLRPAGLTGKGMVE</sequence>
<dbReference type="GO" id="GO:0005886">
    <property type="term" value="C:plasma membrane"/>
    <property type="evidence" value="ECO:0007669"/>
    <property type="project" value="UniProtKB-SubCell"/>
</dbReference>
<evidence type="ECO:0000256" key="1">
    <source>
        <dbReference type="ARBA" id="ARBA00004651"/>
    </source>
</evidence>
<keyword evidence="2" id="KW-0813">Transport</keyword>
<keyword evidence="6 9" id="KW-1133">Transmembrane helix</keyword>
<dbReference type="CDD" id="cd06582">
    <property type="entry name" value="TM_PBP1_LivH_like"/>
    <property type="match status" value="1"/>
</dbReference>
<keyword evidence="3" id="KW-1003">Cell membrane</keyword>
<dbReference type="GO" id="GO:0006865">
    <property type="term" value="P:amino acid transport"/>
    <property type="evidence" value="ECO:0007669"/>
    <property type="project" value="UniProtKB-KW"/>
</dbReference>
<dbReference type="HOGENOM" id="CLU_039929_2_0_7"/>
<feature type="transmembrane region" description="Helical" evidence="9">
    <location>
        <begin position="64"/>
        <end position="83"/>
    </location>
</feature>
<reference evidence="10 11" key="1">
    <citation type="journal article" date="2010" name="Stand. Genomic Sci.">
        <title>Complete genome sequence of Desulfarculus baarsii type strain (2st14).</title>
        <authorList>
            <person name="Sun H."/>
            <person name="Spring S."/>
            <person name="Lapidus A."/>
            <person name="Davenport K."/>
            <person name="Del Rio T.G."/>
            <person name="Tice H."/>
            <person name="Nolan M."/>
            <person name="Copeland A."/>
            <person name="Cheng J.F."/>
            <person name="Lucas S."/>
            <person name="Tapia R."/>
            <person name="Goodwin L."/>
            <person name="Pitluck S."/>
            <person name="Ivanova N."/>
            <person name="Pagani I."/>
            <person name="Mavromatis K."/>
            <person name="Ovchinnikova G."/>
            <person name="Pati A."/>
            <person name="Chen A."/>
            <person name="Palaniappan K."/>
            <person name="Hauser L."/>
            <person name="Chang Y.J."/>
            <person name="Jeffries C.D."/>
            <person name="Detter J.C."/>
            <person name="Han C."/>
            <person name="Rohde M."/>
            <person name="Brambilla E."/>
            <person name="Goker M."/>
            <person name="Woyke T."/>
            <person name="Bristow J."/>
            <person name="Eisen J.A."/>
            <person name="Markowitz V."/>
            <person name="Hugenholtz P."/>
            <person name="Kyrpides N.C."/>
            <person name="Klenk H.P."/>
            <person name="Land M."/>
        </authorList>
    </citation>
    <scope>NUCLEOTIDE SEQUENCE [LARGE SCALE GENOMIC DNA]</scope>
    <source>
        <strain evidence="11">ATCC 33931 / DSM 2075 / LMG 7858 / VKM B-1802 / 2st14</strain>
    </source>
</reference>
<evidence type="ECO:0000256" key="4">
    <source>
        <dbReference type="ARBA" id="ARBA00022692"/>
    </source>
</evidence>
<dbReference type="RefSeq" id="WP_013258865.1">
    <property type="nucleotide sequence ID" value="NC_014365.1"/>
</dbReference>
<evidence type="ECO:0000256" key="9">
    <source>
        <dbReference type="SAM" id="Phobius"/>
    </source>
</evidence>
<evidence type="ECO:0000256" key="8">
    <source>
        <dbReference type="ARBA" id="ARBA00037998"/>
    </source>
</evidence>
<evidence type="ECO:0000256" key="2">
    <source>
        <dbReference type="ARBA" id="ARBA00022448"/>
    </source>
</evidence>
<gene>
    <name evidence="10" type="ordered locus">Deba_2059</name>
</gene>
<keyword evidence="4 9" id="KW-0812">Transmembrane</keyword>
<feature type="transmembrane region" description="Helical" evidence="9">
    <location>
        <begin position="6"/>
        <end position="34"/>
    </location>
</feature>
<dbReference type="Proteomes" id="UP000009047">
    <property type="component" value="Chromosome"/>
</dbReference>
<dbReference type="STRING" id="644282.Deba_2059"/>
<feature type="transmembrane region" description="Helical" evidence="9">
    <location>
        <begin position="261"/>
        <end position="280"/>
    </location>
</feature>
<dbReference type="eggNOG" id="COG0559">
    <property type="taxonomic scope" value="Bacteria"/>
</dbReference>
<evidence type="ECO:0000256" key="6">
    <source>
        <dbReference type="ARBA" id="ARBA00022989"/>
    </source>
</evidence>
<organism evidence="10 11">
    <name type="scientific">Desulfarculus baarsii (strain ATCC 33931 / DSM 2075 / LMG 7858 / VKM B-1802 / 2st14)</name>
    <dbReference type="NCBI Taxonomy" id="644282"/>
    <lineage>
        <taxon>Bacteria</taxon>
        <taxon>Pseudomonadati</taxon>
        <taxon>Thermodesulfobacteriota</taxon>
        <taxon>Desulfarculia</taxon>
        <taxon>Desulfarculales</taxon>
        <taxon>Desulfarculaceae</taxon>
        <taxon>Desulfarculus</taxon>
    </lineage>
</organism>
<dbReference type="Pfam" id="PF02653">
    <property type="entry name" value="BPD_transp_2"/>
    <property type="match status" value="1"/>
</dbReference>
<evidence type="ECO:0000313" key="10">
    <source>
        <dbReference type="EMBL" id="ADK85424.1"/>
    </source>
</evidence>
<evidence type="ECO:0000256" key="5">
    <source>
        <dbReference type="ARBA" id="ARBA00022970"/>
    </source>
</evidence>
<dbReference type="InterPro" id="IPR001851">
    <property type="entry name" value="ABC_transp_permease"/>
</dbReference>
<dbReference type="PANTHER" id="PTHR11795:SF445">
    <property type="entry name" value="AMINO ACID ABC TRANSPORTER PERMEASE PROTEIN"/>
    <property type="match status" value="1"/>
</dbReference>
<keyword evidence="5" id="KW-0029">Amino-acid transport</keyword>
<feature type="transmembrane region" description="Helical" evidence="9">
    <location>
        <begin position="220"/>
        <end position="249"/>
    </location>
</feature>
<evidence type="ECO:0000256" key="7">
    <source>
        <dbReference type="ARBA" id="ARBA00023136"/>
    </source>
</evidence>
<name>E1QIA7_DESB2</name>
<feature type="transmembrane region" description="Helical" evidence="9">
    <location>
        <begin position="95"/>
        <end position="115"/>
    </location>
</feature>
<feature type="transmembrane region" description="Helical" evidence="9">
    <location>
        <begin position="41"/>
        <end position="58"/>
    </location>
</feature>
<comment type="similarity">
    <text evidence="8">Belongs to the binding-protein-dependent transport system permease family. LivHM subfamily.</text>
</comment>
<dbReference type="KEGG" id="dbr:Deba_2059"/>
<dbReference type="InterPro" id="IPR052157">
    <property type="entry name" value="BCAA_transport_permease"/>
</dbReference>
<dbReference type="PANTHER" id="PTHR11795">
    <property type="entry name" value="BRANCHED-CHAIN AMINO ACID TRANSPORT SYSTEM PERMEASE PROTEIN LIVH"/>
    <property type="match status" value="1"/>
</dbReference>
<feature type="transmembrane region" description="Helical" evidence="9">
    <location>
        <begin position="187"/>
        <end position="208"/>
    </location>
</feature>
<dbReference type="GO" id="GO:0022857">
    <property type="term" value="F:transmembrane transporter activity"/>
    <property type="evidence" value="ECO:0007669"/>
    <property type="project" value="InterPro"/>
</dbReference>
<keyword evidence="7 9" id="KW-0472">Membrane</keyword>
<accession>E1QIA7</accession>
<comment type="subcellular location">
    <subcellularLocation>
        <location evidence="1">Cell membrane</location>
        <topology evidence="1">Multi-pass membrane protein</topology>
    </subcellularLocation>
</comment>
<feature type="transmembrane region" description="Helical" evidence="9">
    <location>
        <begin position="138"/>
        <end position="158"/>
    </location>
</feature>
<proteinExistence type="inferred from homology"/>
<evidence type="ECO:0000256" key="3">
    <source>
        <dbReference type="ARBA" id="ARBA00022475"/>
    </source>
</evidence>
<evidence type="ECO:0000313" key="11">
    <source>
        <dbReference type="Proteomes" id="UP000009047"/>
    </source>
</evidence>